<accession>A0AC61QRR2</accession>
<reference evidence="1" key="1">
    <citation type="submission" date="2019-04" db="EMBL/GenBank/DDBJ databases">
        <title>Microbes associate with the intestines of laboratory mice.</title>
        <authorList>
            <person name="Navarre W."/>
            <person name="Wong E."/>
            <person name="Huang K."/>
            <person name="Tropini C."/>
            <person name="Ng K."/>
            <person name="Yu B."/>
        </authorList>
    </citation>
    <scope>NUCLEOTIDE SEQUENCE</scope>
    <source>
        <strain evidence="1">NM73_A23</strain>
    </source>
</reference>
<evidence type="ECO:0000313" key="2">
    <source>
        <dbReference type="Proteomes" id="UP000308886"/>
    </source>
</evidence>
<dbReference type="EMBL" id="SRZC01000006">
    <property type="protein sequence ID" value="TGX82978.1"/>
    <property type="molecule type" value="Genomic_DNA"/>
</dbReference>
<keyword evidence="2" id="KW-1185">Reference proteome</keyword>
<organism evidence="1 2">
    <name type="scientific">Palleniella muris</name>
    <dbReference type="NCBI Taxonomy" id="3038145"/>
    <lineage>
        <taxon>Bacteria</taxon>
        <taxon>Pseudomonadati</taxon>
        <taxon>Bacteroidota</taxon>
        <taxon>Bacteroidia</taxon>
        <taxon>Bacteroidales</taxon>
        <taxon>Prevotellaceae</taxon>
        <taxon>Palleniella</taxon>
    </lineage>
</organism>
<sequence>MWYKIDFARFAVYMLPPVLRSVFLVALLKVMVMPLRYIYDKFYSLKEKTDDRLDITGNVQYLEKALNDAFCLTGRQIYIVTPDEVTKRRAFYFRKEAQPPACLFTHEEGNGLVFGLKNEYFQTLNFIVRVPTFLCTSTESREEDKFGWEHYLAIRNILDAYKPAGRTFGIELYDYE</sequence>
<proteinExistence type="predicted"/>
<comment type="caution">
    <text evidence="1">The sequence shown here is derived from an EMBL/GenBank/DDBJ whole genome shotgun (WGS) entry which is preliminary data.</text>
</comment>
<name>A0AC61QRR2_9BACT</name>
<dbReference type="Proteomes" id="UP000308886">
    <property type="component" value="Unassembled WGS sequence"/>
</dbReference>
<gene>
    <name evidence="1" type="ORF">E5358_04775</name>
</gene>
<evidence type="ECO:0000313" key="1">
    <source>
        <dbReference type="EMBL" id="TGX82978.1"/>
    </source>
</evidence>
<protein>
    <submittedName>
        <fullName evidence="1">Uncharacterized protein</fullName>
    </submittedName>
</protein>